<dbReference type="PROSITE" id="PS50928">
    <property type="entry name" value="ABC_TM1"/>
    <property type="match status" value="1"/>
</dbReference>
<dbReference type="CDD" id="cd06261">
    <property type="entry name" value="TM_PBP2"/>
    <property type="match status" value="1"/>
</dbReference>
<feature type="transmembrane region" description="Helical" evidence="7">
    <location>
        <begin position="161"/>
        <end position="182"/>
    </location>
</feature>
<organism evidence="9 10">
    <name type="scientific">Candidatus Ruthenibacterium merdavium</name>
    <dbReference type="NCBI Taxonomy" id="2838752"/>
    <lineage>
        <taxon>Bacteria</taxon>
        <taxon>Bacillati</taxon>
        <taxon>Bacillota</taxon>
        <taxon>Clostridia</taxon>
        <taxon>Eubacteriales</taxon>
        <taxon>Oscillospiraceae</taxon>
        <taxon>Ruthenibacterium</taxon>
    </lineage>
</organism>
<keyword evidence="3" id="KW-1003">Cell membrane</keyword>
<dbReference type="Gene3D" id="1.10.3720.10">
    <property type="entry name" value="MetI-like"/>
    <property type="match status" value="1"/>
</dbReference>
<dbReference type="SUPFAM" id="SSF161098">
    <property type="entry name" value="MetI-like"/>
    <property type="match status" value="1"/>
</dbReference>
<evidence type="ECO:0000259" key="8">
    <source>
        <dbReference type="PROSITE" id="PS50928"/>
    </source>
</evidence>
<name>A0A9D2Q513_9FIRM</name>
<comment type="caution">
    <text evidence="9">The sequence shown here is derived from an EMBL/GenBank/DDBJ whole genome shotgun (WGS) entry which is preliminary data.</text>
</comment>
<keyword evidence="6 7" id="KW-0472">Membrane</keyword>
<evidence type="ECO:0000313" key="9">
    <source>
        <dbReference type="EMBL" id="HJC71597.1"/>
    </source>
</evidence>
<proteinExistence type="inferred from homology"/>
<keyword evidence="5 7" id="KW-1133">Transmembrane helix</keyword>
<evidence type="ECO:0000256" key="4">
    <source>
        <dbReference type="ARBA" id="ARBA00022692"/>
    </source>
</evidence>
<evidence type="ECO:0000256" key="1">
    <source>
        <dbReference type="ARBA" id="ARBA00004651"/>
    </source>
</evidence>
<evidence type="ECO:0000256" key="2">
    <source>
        <dbReference type="ARBA" id="ARBA00022448"/>
    </source>
</evidence>
<evidence type="ECO:0000256" key="5">
    <source>
        <dbReference type="ARBA" id="ARBA00022989"/>
    </source>
</evidence>
<gene>
    <name evidence="9" type="ORF">H9698_02225</name>
</gene>
<feature type="transmembrane region" description="Helical" evidence="7">
    <location>
        <begin position="218"/>
        <end position="237"/>
    </location>
</feature>
<dbReference type="InterPro" id="IPR035906">
    <property type="entry name" value="MetI-like_sf"/>
</dbReference>
<feature type="transmembrane region" description="Helical" evidence="7">
    <location>
        <begin position="264"/>
        <end position="286"/>
    </location>
</feature>
<accession>A0A9D2Q513</accession>
<sequence>MQNSKKPRTNIWPYLLVAPALLVVLCVVFVPVCNAILMSMQNYDLRKPSQIGFIGLGNYIKAFQDELFWSSLWRTILWVVFGVGFQFILGFILALLLNKSFKGRGLARAVSLVPWVTPGVLIGLMWRWMYDGNYGVINDLLQKLHLISEPIPFLAQPETSFFSVILTIVWQGVPFFALMLMAGLQGIWLDLYEAADIDGASWWQKLTRITIPSLKNTIFVTTLLRIIWVANSVDVIFNMTGGGPAYSTQTLSVYVYNRATALDLGYASAISIVLTLLLCLVSVPYLKQMLKKN</sequence>
<dbReference type="PANTHER" id="PTHR43005:SF1">
    <property type="entry name" value="SPERMIDINE_PUTRESCINE TRANSPORT SYSTEM PERMEASE PROTEIN"/>
    <property type="match status" value="1"/>
</dbReference>
<feature type="transmembrane region" description="Helical" evidence="7">
    <location>
        <begin position="76"/>
        <end position="97"/>
    </location>
</feature>
<dbReference type="Pfam" id="PF00528">
    <property type="entry name" value="BPD_transp_1"/>
    <property type="match status" value="1"/>
</dbReference>
<keyword evidence="4 7" id="KW-0812">Transmembrane</keyword>
<dbReference type="GO" id="GO:0055085">
    <property type="term" value="P:transmembrane transport"/>
    <property type="evidence" value="ECO:0007669"/>
    <property type="project" value="InterPro"/>
</dbReference>
<dbReference type="InterPro" id="IPR000515">
    <property type="entry name" value="MetI-like"/>
</dbReference>
<keyword evidence="2 7" id="KW-0813">Transport</keyword>
<feature type="transmembrane region" description="Helical" evidence="7">
    <location>
        <begin position="109"/>
        <end position="129"/>
    </location>
</feature>
<dbReference type="EMBL" id="DWWA01000013">
    <property type="protein sequence ID" value="HJC71597.1"/>
    <property type="molecule type" value="Genomic_DNA"/>
</dbReference>
<feature type="domain" description="ABC transmembrane type-1" evidence="8">
    <location>
        <begin position="72"/>
        <end position="285"/>
    </location>
</feature>
<reference evidence="9" key="1">
    <citation type="journal article" date="2021" name="PeerJ">
        <title>Extensive microbial diversity within the chicken gut microbiome revealed by metagenomics and culture.</title>
        <authorList>
            <person name="Gilroy R."/>
            <person name="Ravi A."/>
            <person name="Getino M."/>
            <person name="Pursley I."/>
            <person name="Horton D.L."/>
            <person name="Alikhan N.F."/>
            <person name="Baker D."/>
            <person name="Gharbi K."/>
            <person name="Hall N."/>
            <person name="Watson M."/>
            <person name="Adriaenssens E.M."/>
            <person name="Foster-Nyarko E."/>
            <person name="Jarju S."/>
            <person name="Secka A."/>
            <person name="Antonio M."/>
            <person name="Oren A."/>
            <person name="Chaudhuri R.R."/>
            <person name="La Ragione R."/>
            <person name="Hildebrand F."/>
            <person name="Pallen M.J."/>
        </authorList>
    </citation>
    <scope>NUCLEOTIDE SEQUENCE</scope>
    <source>
        <strain evidence="9">5933</strain>
    </source>
</reference>
<comment type="subcellular location">
    <subcellularLocation>
        <location evidence="1 7">Cell membrane</location>
        <topology evidence="1 7">Multi-pass membrane protein</topology>
    </subcellularLocation>
</comment>
<dbReference type="PANTHER" id="PTHR43005">
    <property type="entry name" value="BLR7065 PROTEIN"/>
    <property type="match status" value="1"/>
</dbReference>
<evidence type="ECO:0000313" key="10">
    <source>
        <dbReference type="Proteomes" id="UP000823918"/>
    </source>
</evidence>
<evidence type="ECO:0000256" key="3">
    <source>
        <dbReference type="ARBA" id="ARBA00022475"/>
    </source>
</evidence>
<dbReference type="Proteomes" id="UP000823918">
    <property type="component" value="Unassembled WGS sequence"/>
</dbReference>
<feature type="transmembrane region" description="Helical" evidence="7">
    <location>
        <begin position="12"/>
        <end position="37"/>
    </location>
</feature>
<evidence type="ECO:0000256" key="6">
    <source>
        <dbReference type="ARBA" id="ARBA00023136"/>
    </source>
</evidence>
<dbReference type="GO" id="GO:0005886">
    <property type="term" value="C:plasma membrane"/>
    <property type="evidence" value="ECO:0007669"/>
    <property type="project" value="UniProtKB-SubCell"/>
</dbReference>
<comment type="similarity">
    <text evidence="7">Belongs to the binding-protein-dependent transport system permease family.</text>
</comment>
<dbReference type="AlphaFoldDB" id="A0A9D2Q513"/>
<reference evidence="9" key="2">
    <citation type="submission" date="2021-04" db="EMBL/GenBank/DDBJ databases">
        <authorList>
            <person name="Gilroy R."/>
        </authorList>
    </citation>
    <scope>NUCLEOTIDE SEQUENCE</scope>
    <source>
        <strain evidence="9">5933</strain>
    </source>
</reference>
<protein>
    <submittedName>
        <fullName evidence="9">Sugar ABC transporter permease</fullName>
    </submittedName>
</protein>
<evidence type="ECO:0000256" key="7">
    <source>
        <dbReference type="RuleBase" id="RU363032"/>
    </source>
</evidence>